<protein>
    <recommendedName>
        <fullName evidence="3">RRM domain-containing protein</fullName>
    </recommendedName>
</protein>
<feature type="compositionally biased region" description="Acidic residues" evidence="2">
    <location>
        <begin position="172"/>
        <end position="183"/>
    </location>
</feature>
<gene>
    <name evidence="4" type="ORF">HK097_008222</name>
</gene>
<feature type="region of interest" description="Disordered" evidence="2">
    <location>
        <begin position="120"/>
        <end position="328"/>
    </location>
</feature>
<dbReference type="CDD" id="cd00590">
    <property type="entry name" value="RRM_SF"/>
    <property type="match status" value="1"/>
</dbReference>
<name>A0AAD5SCT1_9FUNG</name>
<comment type="caution">
    <text evidence="4">The sequence shown here is derived from an EMBL/GenBank/DDBJ whole genome shotgun (WGS) entry which is preliminary data.</text>
</comment>
<evidence type="ECO:0000256" key="2">
    <source>
        <dbReference type="SAM" id="MobiDB-lite"/>
    </source>
</evidence>
<dbReference type="EMBL" id="JADGJD010000471">
    <property type="protein sequence ID" value="KAJ3050803.1"/>
    <property type="molecule type" value="Genomic_DNA"/>
</dbReference>
<feature type="compositionally biased region" description="Basic and acidic residues" evidence="2">
    <location>
        <begin position="212"/>
        <end position="225"/>
    </location>
</feature>
<dbReference type="InterPro" id="IPR000504">
    <property type="entry name" value="RRM_dom"/>
</dbReference>
<dbReference type="AlphaFoldDB" id="A0AAD5SCT1"/>
<evidence type="ECO:0000313" key="5">
    <source>
        <dbReference type="Proteomes" id="UP001212841"/>
    </source>
</evidence>
<evidence type="ECO:0000259" key="3">
    <source>
        <dbReference type="PROSITE" id="PS50102"/>
    </source>
</evidence>
<feature type="compositionally biased region" description="Low complexity" evidence="2">
    <location>
        <begin position="146"/>
        <end position="157"/>
    </location>
</feature>
<proteinExistence type="predicted"/>
<dbReference type="GO" id="GO:0003723">
    <property type="term" value="F:RNA binding"/>
    <property type="evidence" value="ECO:0007669"/>
    <property type="project" value="UniProtKB-UniRule"/>
</dbReference>
<dbReference type="Proteomes" id="UP001212841">
    <property type="component" value="Unassembled WGS sequence"/>
</dbReference>
<keyword evidence="1" id="KW-0694">RNA-binding</keyword>
<dbReference type="Gene3D" id="3.30.70.330">
    <property type="match status" value="1"/>
</dbReference>
<dbReference type="SMART" id="SM00360">
    <property type="entry name" value="RRM"/>
    <property type="match status" value="1"/>
</dbReference>
<evidence type="ECO:0000256" key="1">
    <source>
        <dbReference type="PROSITE-ProRule" id="PRU00176"/>
    </source>
</evidence>
<feature type="region of interest" description="Disordered" evidence="2">
    <location>
        <begin position="412"/>
        <end position="431"/>
    </location>
</feature>
<sequence length="431" mass="47848">MLSPERLQFDSPPPSTEIPDSDHCTKSCCYPGRYTTSYAGNTEASKETPFFLNSLDGGSGGYVRLSFLNFDYCPLEFPRRGGNDGQDNWEEIGYADRPTLIANSPYAKNAIKKLKPGEIFSKGESSVPSRDSKLSSTESVDLPLASVQSSTTSQSGSNIGKATQDAECRWDTDDEGAPDDTELDVGTNVQEDSSEDEAGNVSQVVQEPVAEAGEKSNWDEPDHHAKSGRTKPAWATQKQKVVAKAPTKSAWDQHDDRKPIKAQVRFAESPQQAKGVPDAHPAGRPIPRTRSAKKWVEPTSWGSNAASSEWKDGSEEADESETVDEQDNRKTVWIQHVPSSTPSKAVFDVFRPFGKINSVRKSEHRHDPASSFVFVDFTTHEDAAKAVDHDWTGTRHFGKDRGLRVEWCEQTSKQREPDRKVMQWEREAGRR</sequence>
<evidence type="ECO:0000313" key="4">
    <source>
        <dbReference type="EMBL" id="KAJ3050803.1"/>
    </source>
</evidence>
<dbReference type="PROSITE" id="PS50102">
    <property type="entry name" value="RRM"/>
    <property type="match status" value="1"/>
</dbReference>
<dbReference type="InterPro" id="IPR035979">
    <property type="entry name" value="RBD_domain_sf"/>
</dbReference>
<feature type="compositionally biased region" description="Acidic residues" evidence="2">
    <location>
        <begin position="315"/>
        <end position="325"/>
    </location>
</feature>
<accession>A0AAD5SCT1</accession>
<reference evidence="4" key="1">
    <citation type="submission" date="2020-05" db="EMBL/GenBank/DDBJ databases">
        <title>Phylogenomic resolution of chytrid fungi.</title>
        <authorList>
            <person name="Stajich J.E."/>
            <person name="Amses K."/>
            <person name="Simmons R."/>
            <person name="Seto K."/>
            <person name="Myers J."/>
            <person name="Bonds A."/>
            <person name="Quandt C.A."/>
            <person name="Barry K."/>
            <person name="Liu P."/>
            <person name="Grigoriev I."/>
            <person name="Longcore J.E."/>
            <person name="James T.Y."/>
        </authorList>
    </citation>
    <scope>NUCLEOTIDE SEQUENCE</scope>
    <source>
        <strain evidence="4">JEL0318</strain>
    </source>
</reference>
<dbReference type="Pfam" id="PF00076">
    <property type="entry name" value="RRM_1"/>
    <property type="match status" value="1"/>
</dbReference>
<dbReference type="SUPFAM" id="SSF54928">
    <property type="entry name" value="RNA-binding domain, RBD"/>
    <property type="match status" value="1"/>
</dbReference>
<feature type="compositionally biased region" description="Polar residues" evidence="2">
    <location>
        <begin position="123"/>
        <end position="139"/>
    </location>
</feature>
<keyword evidence="5" id="KW-1185">Reference proteome</keyword>
<feature type="domain" description="RRM" evidence="3">
    <location>
        <begin position="330"/>
        <end position="410"/>
    </location>
</feature>
<dbReference type="InterPro" id="IPR012677">
    <property type="entry name" value="Nucleotide-bd_a/b_plait_sf"/>
</dbReference>
<feature type="region of interest" description="Disordered" evidence="2">
    <location>
        <begin position="1"/>
        <end position="20"/>
    </location>
</feature>
<organism evidence="4 5">
    <name type="scientific">Rhizophlyctis rosea</name>
    <dbReference type="NCBI Taxonomy" id="64517"/>
    <lineage>
        <taxon>Eukaryota</taxon>
        <taxon>Fungi</taxon>
        <taxon>Fungi incertae sedis</taxon>
        <taxon>Chytridiomycota</taxon>
        <taxon>Chytridiomycota incertae sedis</taxon>
        <taxon>Chytridiomycetes</taxon>
        <taxon>Rhizophlyctidales</taxon>
        <taxon>Rhizophlyctidaceae</taxon>
        <taxon>Rhizophlyctis</taxon>
    </lineage>
</organism>